<evidence type="ECO:0000313" key="2">
    <source>
        <dbReference type="EMBL" id="QDT37116.1"/>
    </source>
</evidence>
<dbReference type="EMBL" id="CP036268">
    <property type="protein sequence ID" value="QDT37116.1"/>
    <property type="molecule type" value="Genomic_DNA"/>
</dbReference>
<protein>
    <submittedName>
        <fullName evidence="2">Undecaprenyl-phosphate mannosyltransferase</fullName>
        <ecNumber evidence="2">2.4.1.54</ecNumber>
    </submittedName>
</protein>
<dbReference type="PANTHER" id="PTHR48090">
    <property type="entry name" value="UNDECAPRENYL-PHOSPHATE 4-DEOXY-4-FORMAMIDO-L-ARABINOSE TRANSFERASE-RELATED"/>
    <property type="match status" value="1"/>
</dbReference>
<reference evidence="2 3" key="1">
    <citation type="submission" date="2019-02" db="EMBL/GenBank/DDBJ databases">
        <title>Deep-cultivation of Planctomycetes and their phenomic and genomic characterization uncovers novel biology.</title>
        <authorList>
            <person name="Wiegand S."/>
            <person name="Jogler M."/>
            <person name="Boedeker C."/>
            <person name="Pinto D."/>
            <person name="Vollmers J."/>
            <person name="Rivas-Marin E."/>
            <person name="Kohn T."/>
            <person name="Peeters S.H."/>
            <person name="Heuer A."/>
            <person name="Rast P."/>
            <person name="Oberbeckmann S."/>
            <person name="Bunk B."/>
            <person name="Jeske O."/>
            <person name="Meyerdierks A."/>
            <person name="Storesund J.E."/>
            <person name="Kallscheuer N."/>
            <person name="Luecker S."/>
            <person name="Lage O.M."/>
            <person name="Pohl T."/>
            <person name="Merkel B.J."/>
            <person name="Hornburger P."/>
            <person name="Mueller R.-W."/>
            <person name="Bruemmer F."/>
            <person name="Labrenz M."/>
            <person name="Spormann A.M."/>
            <person name="Op den Camp H."/>
            <person name="Overmann J."/>
            <person name="Amann R."/>
            <person name="Jetten M.S.M."/>
            <person name="Mascher T."/>
            <person name="Medema M.H."/>
            <person name="Devos D.P."/>
            <person name="Kaster A.-K."/>
            <person name="Ovreas L."/>
            <person name="Rohde M."/>
            <person name="Galperin M.Y."/>
            <person name="Jogler C."/>
        </authorList>
    </citation>
    <scope>NUCLEOTIDE SEQUENCE [LARGE SCALE GENOMIC DNA]</scope>
    <source>
        <strain evidence="2 3">Pan189</strain>
    </source>
</reference>
<keyword evidence="2" id="KW-0808">Transferase</keyword>
<dbReference type="RefSeq" id="WP_310821204.1">
    <property type="nucleotide sequence ID" value="NZ_CP036268.1"/>
</dbReference>
<keyword evidence="3" id="KW-1185">Reference proteome</keyword>
<proteinExistence type="predicted"/>
<dbReference type="EC" id="2.4.1.54" evidence="2"/>
<dbReference type="Proteomes" id="UP000317318">
    <property type="component" value="Chromosome"/>
</dbReference>
<dbReference type="InterPro" id="IPR050256">
    <property type="entry name" value="Glycosyltransferase_2"/>
</dbReference>
<dbReference type="SUPFAM" id="SSF53448">
    <property type="entry name" value="Nucleotide-diphospho-sugar transferases"/>
    <property type="match status" value="1"/>
</dbReference>
<dbReference type="Pfam" id="PF00535">
    <property type="entry name" value="Glycos_transf_2"/>
    <property type="match status" value="1"/>
</dbReference>
<dbReference type="KEGG" id="svp:Pan189_14840"/>
<keyword evidence="2" id="KW-0328">Glycosyltransferase</keyword>
<name>A0A517QZP3_9PLAN</name>
<feature type="domain" description="Glycosyltransferase 2-like" evidence="1">
    <location>
        <begin position="32"/>
        <end position="193"/>
    </location>
</feature>
<dbReference type="PANTHER" id="PTHR48090:SF7">
    <property type="entry name" value="RFBJ PROTEIN"/>
    <property type="match status" value="1"/>
</dbReference>
<accession>A0A517QZP3</accession>
<gene>
    <name evidence="2" type="ORF">Pan189_14840</name>
</gene>
<dbReference type="GO" id="GO:0047267">
    <property type="term" value="F:undecaprenyl-phosphate mannosyltransferase activity"/>
    <property type="evidence" value="ECO:0007669"/>
    <property type="project" value="UniProtKB-EC"/>
</dbReference>
<dbReference type="InterPro" id="IPR001173">
    <property type="entry name" value="Glyco_trans_2-like"/>
</dbReference>
<dbReference type="AlphaFoldDB" id="A0A517QZP3"/>
<dbReference type="InterPro" id="IPR029044">
    <property type="entry name" value="Nucleotide-diphossugar_trans"/>
</dbReference>
<organism evidence="2 3">
    <name type="scientific">Stratiformator vulcanicus</name>
    <dbReference type="NCBI Taxonomy" id="2527980"/>
    <lineage>
        <taxon>Bacteria</taxon>
        <taxon>Pseudomonadati</taxon>
        <taxon>Planctomycetota</taxon>
        <taxon>Planctomycetia</taxon>
        <taxon>Planctomycetales</taxon>
        <taxon>Planctomycetaceae</taxon>
        <taxon>Stratiformator</taxon>
    </lineage>
</organism>
<evidence type="ECO:0000259" key="1">
    <source>
        <dbReference type="Pfam" id="PF00535"/>
    </source>
</evidence>
<sequence>MRRSITVTCTTSDMSESQPCRDHFPRRVLTALPVYNEQQHIPVVLREVQRNSCDVLVIDDGSTDGTEELLKSHPGIRVVRHEQNSGYGAALSTAFRYAADEGYDTLVTIDCDGQHEPKLIPELANAVWRTESGKPFDMISGSRYLHAFEGDSAPPVERRDINRKITCVLNEHLGLGLTDAFCGFKAYRVEALASLDIDDPGYAMPLQVWVQAAAAKWRIREFAVPLIYLDEKRSFGGNLDDGRQRFAHYLSVLDAALADSGLPSLALEKLPCG</sequence>
<dbReference type="CDD" id="cd04179">
    <property type="entry name" value="DPM_DPG-synthase_like"/>
    <property type="match status" value="1"/>
</dbReference>
<evidence type="ECO:0000313" key="3">
    <source>
        <dbReference type="Proteomes" id="UP000317318"/>
    </source>
</evidence>
<dbReference type="Gene3D" id="3.90.550.10">
    <property type="entry name" value="Spore Coat Polysaccharide Biosynthesis Protein SpsA, Chain A"/>
    <property type="match status" value="1"/>
</dbReference>